<evidence type="ECO:0000259" key="11">
    <source>
        <dbReference type="Pfam" id="PF00370"/>
    </source>
</evidence>
<evidence type="ECO:0000313" key="13">
    <source>
        <dbReference type="EMBL" id="HBH7043139.1"/>
    </source>
</evidence>
<dbReference type="Proteomes" id="UP000885148">
    <property type="component" value="Unassembled WGS sequence"/>
</dbReference>
<dbReference type="InterPro" id="IPR006000">
    <property type="entry name" value="Xylulokinase"/>
</dbReference>
<gene>
    <name evidence="8 10 13" type="primary">xylB</name>
    <name evidence="13" type="ORF">KV121_003229</name>
</gene>
<sequence>MYIGIDLGTSGVKAILLNEQGDVVASHTEKLTVSRPHPLWSEQDPEQWWSATDRAVKALGQQHSLREVKALGIAGQMHGATLLDEQQKVLRPAILWNDGRCGEECVMLENQVPQSRAITGNLMMPGFTAPKLLWVQRHEPEIFKQIDKVLLPKDYLRLRMTGDFASDMSDAAGTMWLDVAKRDWSDVMLAACKLTRAHMPALYEGSEITGTLLPDVAKAWGMQEIAVVAGGGDNAAGAVGVGMMNAGQAMLSLGTSGVYFAVSDGFLSKPESAVHSFCHALPERWHLMSVMLSAASCLDWAAKLTGLASVPALIDAAQQADELAEPVWFLPYLSGERTPHNNPQAKGVFFGLTHQHGPAELAQAVLEGVGFALADGMDVVHACGVQPASITLIGGGARSEYWRQMLSDISGLQLDYRTGGDVGPALGAARLAQIAMNPLRPLSDLLPQLTLEQAHYPDAGRHALYQQRRETFRRIYQQLQPLMS</sequence>
<evidence type="ECO:0000256" key="2">
    <source>
        <dbReference type="ARBA" id="ARBA00022629"/>
    </source>
</evidence>
<dbReference type="InterPro" id="IPR000577">
    <property type="entry name" value="Carb_kinase_FGGY"/>
</dbReference>
<evidence type="ECO:0000256" key="6">
    <source>
        <dbReference type="ARBA" id="ARBA00022840"/>
    </source>
</evidence>
<feature type="domain" description="Carbohydrate kinase FGGY C-terminal" evidence="12">
    <location>
        <begin position="249"/>
        <end position="436"/>
    </location>
</feature>
<comment type="catalytic activity">
    <reaction evidence="8 10">
        <text>D-xylulose + ATP = D-xylulose 5-phosphate + ADP + H(+)</text>
        <dbReference type="Rhea" id="RHEA:10964"/>
        <dbReference type="ChEBI" id="CHEBI:15378"/>
        <dbReference type="ChEBI" id="CHEBI:17140"/>
        <dbReference type="ChEBI" id="CHEBI:30616"/>
        <dbReference type="ChEBI" id="CHEBI:57737"/>
        <dbReference type="ChEBI" id="CHEBI:456216"/>
        <dbReference type="EC" id="2.7.1.17"/>
    </reaction>
</comment>
<evidence type="ECO:0000256" key="7">
    <source>
        <dbReference type="ARBA" id="ARBA00023277"/>
    </source>
</evidence>
<feature type="binding site" evidence="8">
    <location>
        <begin position="77"/>
        <end position="78"/>
    </location>
    <ligand>
        <name>substrate</name>
    </ligand>
</feature>
<dbReference type="SUPFAM" id="SSF53067">
    <property type="entry name" value="Actin-like ATPase domain"/>
    <property type="match status" value="2"/>
</dbReference>
<feature type="domain" description="Carbohydrate kinase FGGY N-terminal" evidence="11">
    <location>
        <begin position="1"/>
        <end position="240"/>
    </location>
</feature>
<dbReference type="Pfam" id="PF00370">
    <property type="entry name" value="FGGY_N"/>
    <property type="match status" value="1"/>
</dbReference>
<dbReference type="PIRSF" id="PIRSF000538">
    <property type="entry name" value="GlpK"/>
    <property type="match status" value="1"/>
</dbReference>
<evidence type="ECO:0000256" key="5">
    <source>
        <dbReference type="ARBA" id="ARBA00022777"/>
    </source>
</evidence>
<dbReference type="InterPro" id="IPR018484">
    <property type="entry name" value="FGGY_N"/>
</dbReference>
<keyword evidence="4 8" id="KW-0547">Nucleotide-binding</keyword>
<dbReference type="InterPro" id="IPR018485">
    <property type="entry name" value="FGGY_C"/>
</dbReference>
<dbReference type="Gene3D" id="3.30.420.40">
    <property type="match status" value="2"/>
</dbReference>
<dbReference type="EC" id="2.7.1.17" evidence="8 10"/>
<dbReference type="RefSeq" id="WP_057101828.1">
    <property type="nucleotide sequence ID" value="NZ_JADVIW010000008.1"/>
</dbReference>
<comment type="similarity">
    <text evidence="1 8 9">Belongs to the FGGY kinase family.</text>
</comment>
<dbReference type="PANTHER" id="PTHR43095">
    <property type="entry name" value="SUGAR KINASE"/>
    <property type="match status" value="1"/>
</dbReference>
<dbReference type="GO" id="GO:0004856">
    <property type="term" value="F:D-xylulokinase activity"/>
    <property type="evidence" value="ECO:0007669"/>
    <property type="project" value="UniProtKB-UniRule"/>
</dbReference>
<feature type="active site" description="Proton acceptor" evidence="8">
    <location>
        <position position="233"/>
    </location>
</feature>
<dbReference type="GO" id="GO:0005524">
    <property type="term" value="F:ATP binding"/>
    <property type="evidence" value="ECO:0007669"/>
    <property type="project" value="UniProtKB-UniRule"/>
</dbReference>
<dbReference type="InterPro" id="IPR050406">
    <property type="entry name" value="FGGY_Carb_Kinase"/>
</dbReference>
<dbReference type="AlphaFoldDB" id="A0A9P3Z8C8"/>
<organism evidence="13 14">
    <name type="scientific">Citrobacter freundii</name>
    <dbReference type="NCBI Taxonomy" id="546"/>
    <lineage>
        <taxon>Bacteria</taxon>
        <taxon>Pseudomonadati</taxon>
        <taxon>Pseudomonadota</taxon>
        <taxon>Gammaproteobacteria</taxon>
        <taxon>Enterobacterales</taxon>
        <taxon>Enterobacteriaceae</taxon>
        <taxon>Citrobacter</taxon>
        <taxon>Citrobacter freundii complex</taxon>
    </lineage>
</organism>
<keyword evidence="2 8" id="KW-0859">Xylose metabolism</keyword>
<name>A0A9P3Z8C8_CITFR</name>
<proteinExistence type="inferred from homology"/>
<dbReference type="GO" id="GO:0005998">
    <property type="term" value="P:xylulose catabolic process"/>
    <property type="evidence" value="ECO:0007669"/>
    <property type="project" value="UniProtKB-UniRule"/>
</dbReference>
<dbReference type="NCBIfam" id="NF011601">
    <property type="entry name" value="PRK15027.1"/>
    <property type="match status" value="1"/>
</dbReference>
<dbReference type="PROSITE" id="PS00445">
    <property type="entry name" value="FGGY_KINASES_2"/>
    <property type="match status" value="1"/>
</dbReference>
<reference evidence="13" key="1">
    <citation type="journal article" date="2018" name="Genome Biol.">
        <title>SKESA: strategic k-mer extension for scrupulous assemblies.</title>
        <authorList>
            <person name="Souvorov A."/>
            <person name="Agarwala R."/>
            <person name="Lipman D.J."/>
        </authorList>
    </citation>
    <scope>NUCLEOTIDE SEQUENCE</scope>
    <source>
        <strain evidence="13">91871</strain>
    </source>
</reference>
<dbReference type="Pfam" id="PF02782">
    <property type="entry name" value="FGGY_C"/>
    <property type="match status" value="1"/>
</dbReference>
<evidence type="ECO:0000256" key="1">
    <source>
        <dbReference type="ARBA" id="ARBA00009156"/>
    </source>
</evidence>
<dbReference type="EMBL" id="DAESCB010000010">
    <property type="protein sequence ID" value="HBH7043139.1"/>
    <property type="molecule type" value="Genomic_DNA"/>
</dbReference>
<dbReference type="NCBIfam" id="TIGR01312">
    <property type="entry name" value="XylB"/>
    <property type="match status" value="1"/>
</dbReference>
<evidence type="ECO:0000259" key="12">
    <source>
        <dbReference type="Pfam" id="PF02782"/>
    </source>
</evidence>
<dbReference type="GO" id="GO:0042732">
    <property type="term" value="P:D-xylose metabolic process"/>
    <property type="evidence" value="ECO:0007669"/>
    <property type="project" value="UniProtKB-KW"/>
</dbReference>
<evidence type="ECO:0000313" key="14">
    <source>
        <dbReference type="Proteomes" id="UP000885148"/>
    </source>
</evidence>
<evidence type="ECO:0000256" key="8">
    <source>
        <dbReference type="HAMAP-Rule" id="MF_02220"/>
    </source>
</evidence>
<comment type="caution">
    <text evidence="13">The sequence shown here is derived from an EMBL/GenBank/DDBJ whole genome shotgun (WGS) entry which is preliminary data.</text>
</comment>
<keyword evidence="6 8" id="KW-0067">ATP-binding</keyword>
<evidence type="ECO:0000256" key="10">
    <source>
        <dbReference type="RuleBase" id="RU364073"/>
    </source>
</evidence>
<keyword evidence="3 8" id="KW-0808">Transferase</keyword>
<dbReference type="PROSITE" id="PS00933">
    <property type="entry name" value="FGGY_KINASES_1"/>
    <property type="match status" value="1"/>
</dbReference>
<dbReference type="InterPro" id="IPR018483">
    <property type="entry name" value="Carb_kinase_FGGY_CS"/>
</dbReference>
<dbReference type="PANTHER" id="PTHR43095:SF6">
    <property type="entry name" value="XYLULOSE KINASE"/>
    <property type="match status" value="1"/>
</dbReference>
<comment type="function">
    <text evidence="8">Catalyzes the phosphorylation of D-xylulose to D-xylulose 5-phosphate.</text>
</comment>
<evidence type="ECO:0000256" key="9">
    <source>
        <dbReference type="RuleBase" id="RU003733"/>
    </source>
</evidence>
<keyword evidence="5 8" id="KW-0418">Kinase</keyword>
<feature type="site" description="Important for activity" evidence="8">
    <location>
        <position position="6"/>
    </location>
</feature>
<reference evidence="13" key="2">
    <citation type="submission" date="2021-07" db="EMBL/GenBank/DDBJ databases">
        <authorList>
            <consortium name="NCBI Pathogen Detection Project"/>
        </authorList>
    </citation>
    <scope>NUCLEOTIDE SEQUENCE</scope>
    <source>
        <strain evidence="13">91871</strain>
    </source>
</reference>
<accession>A0A9P3Z8C8</accession>
<evidence type="ECO:0000256" key="3">
    <source>
        <dbReference type="ARBA" id="ARBA00022679"/>
    </source>
</evidence>
<dbReference type="CDD" id="cd07808">
    <property type="entry name" value="ASKHA_NBD_FGGY_EcXK-like"/>
    <property type="match status" value="1"/>
</dbReference>
<keyword evidence="7 8" id="KW-0119">Carbohydrate metabolism</keyword>
<protein>
    <recommendedName>
        <fullName evidence="8 10">Xylulose kinase</fullName>
        <shortName evidence="8 10">Xylulokinase</shortName>
        <ecNumber evidence="8 10">2.7.1.17</ecNumber>
    </recommendedName>
</protein>
<dbReference type="InterPro" id="IPR043129">
    <property type="entry name" value="ATPase_NBD"/>
</dbReference>
<evidence type="ECO:0000256" key="4">
    <source>
        <dbReference type="ARBA" id="ARBA00022741"/>
    </source>
</evidence>
<dbReference type="HAMAP" id="MF_02220">
    <property type="entry name" value="XylB"/>
    <property type="match status" value="1"/>
</dbReference>